<evidence type="ECO:0000256" key="5">
    <source>
        <dbReference type="ARBA" id="ARBA00022989"/>
    </source>
</evidence>
<dbReference type="STRING" id="741276.A0A2S5BCF6"/>
<keyword evidence="3 8" id="KW-0812">Transmembrane</keyword>
<evidence type="ECO:0000256" key="9">
    <source>
        <dbReference type="SAM" id="MobiDB-lite"/>
    </source>
</evidence>
<keyword evidence="6 8" id="KW-0472">Membrane</keyword>
<evidence type="ECO:0000313" key="10">
    <source>
        <dbReference type="EMBL" id="POY74442.1"/>
    </source>
</evidence>
<dbReference type="OrthoDB" id="347124at2759"/>
<dbReference type="PANTHER" id="PTHR10868:SF1">
    <property type="entry name" value="SIGMA NON-OPIOID INTRACELLULAR RECEPTOR 1"/>
    <property type="match status" value="1"/>
</dbReference>
<dbReference type="AlphaFoldDB" id="A0A2S5BCF6"/>
<protein>
    <recommendedName>
        <fullName evidence="8">C-8 sterol isomerase</fullName>
        <ecNumber evidence="8">5.-.-.-</ecNumber>
    </recommendedName>
    <alternativeName>
        <fullName evidence="8">Delta-8--delta-7 sterol isomerase</fullName>
    </alternativeName>
</protein>
<evidence type="ECO:0000256" key="6">
    <source>
        <dbReference type="ARBA" id="ARBA00023136"/>
    </source>
</evidence>
<evidence type="ECO:0000256" key="8">
    <source>
        <dbReference type="RuleBase" id="RU368083"/>
    </source>
</evidence>
<dbReference type="UniPathway" id="UPA00768"/>
<evidence type="ECO:0000256" key="7">
    <source>
        <dbReference type="ARBA" id="ARBA00029435"/>
    </source>
</evidence>
<name>A0A2S5BCF6_9BASI</name>
<dbReference type="Pfam" id="PF04622">
    <property type="entry name" value="ERG2_Sigma1R"/>
    <property type="match status" value="1"/>
</dbReference>
<organism evidence="10 11">
    <name type="scientific">Rhodotorula taiwanensis</name>
    <dbReference type="NCBI Taxonomy" id="741276"/>
    <lineage>
        <taxon>Eukaryota</taxon>
        <taxon>Fungi</taxon>
        <taxon>Dikarya</taxon>
        <taxon>Basidiomycota</taxon>
        <taxon>Pucciniomycotina</taxon>
        <taxon>Microbotryomycetes</taxon>
        <taxon>Sporidiobolales</taxon>
        <taxon>Sporidiobolaceae</taxon>
        <taxon>Rhodotorula</taxon>
    </lineage>
</organism>
<dbReference type="Proteomes" id="UP000237144">
    <property type="component" value="Unassembled WGS sequence"/>
</dbReference>
<dbReference type="PANTHER" id="PTHR10868">
    <property type="entry name" value="SIGMA 1-TYPE OPIOID RECEPTOR-RELATED"/>
    <property type="match status" value="1"/>
</dbReference>
<dbReference type="InterPro" id="IPR006716">
    <property type="entry name" value="ERG2_sigma1_rcpt-like"/>
</dbReference>
<dbReference type="EC" id="5.-.-.-" evidence="8"/>
<gene>
    <name evidence="10" type="ORF">BMF94_2636</name>
</gene>
<keyword evidence="4" id="KW-0256">Endoplasmic reticulum</keyword>
<evidence type="ECO:0000256" key="4">
    <source>
        <dbReference type="ARBA" id="ARBA00022824"/>
    </source>
</evidence>
<keyword evidence="11" id="KW-1185">Reference proteome</keyword>
<comment type="subcellular location">
    <subcellularLocation>
        <location evidence="1">Endoplasmic reticulum membrane</location>
    </subcellularLocation>
</comment>
<feature type="region of interest" description="Disordered" evidence="9">
    <location>
        <begin position="1"/>
        <end position="25"/>
    </location>
</feature>
<keyword evidence="5 8" id="KW-1133">Transmembrane helix</keyword>
<feature type="transmembrane region" description="Helical" evidence="8">
    <location>
        <begin position="36"/>
        <end position="56"/>
    </location>
</feature>
<evidence type="ECO:0000256" key="3">
    <source>
        <dbReference type="ARBA" id="ARBA00022692"/>
    </source>
</evidence>
<sequence>MVRHYKLPAMNTPARKPRPTHGAQPIRLQPRSRWTLRNLLLSGLVLGALSALVGVLEQVKSRWYIFNPADMHKLCQDALALHGNDTVSVVSHIVTSLSQSHPSSAINTAFFSTPLLSSPVNGSVLPESYSPNDREWVWNNAGGAMGTMFIIHASITEYLIVFGTPLGTEGHTGRHTADDYFHIISGEQWAAKAGAFELERYVAGDVHHLVRGEIKQYKFHEGGFAIELAQGWIPLMLPFGFADTFFSTLDFPTLYHTIRITGREMIKNLLHGKI</sequence>
<evidence type="ECO:0000256" key="2">
    <source>
        <dbReference type="ARBA" id="ARBA00007141"/>
    </source>
</evidence>
<evidence type="ECO:0000256" key="1">
    <source>
        <dbReference type="ARBA" id="ARBA00004586"/>
    </source>
</evidence>
<accession>A0A2S5BCF6</accession>
<comment type="similarity">
    <text evidence="2 8">Belongs to the ERG2 family.</text>
</comment>
<evidence type="ECO:0000313" key="11">
    <source>
        <dbReference type="Proteomes" id="UP000237144"/>
    </source>
</evidence>
<dbReference type="EMBL" id="PJQD01000025">
    <property type="protein sequence ID" value="POY74442.1"/>
    <property type="molecule type" value="Genomic_DNA"/>
</dbReference>
<dbReference type="GO" id="GO:0005789">
    <property type="term" value="C:endoplasmic reticulum membrane"/>
    <property type="evidence" value="ECO:0007669"/>
    <property type="project" value="UniProtKB-SubCell"/>
</dbReference>
<comment type="caution">
    <text evidence="10">The sequence shown here is derived from an EMBL/GenBank/DDBJ whole genome shotgun (WGS) entry which is preliminary data.</text>
</comment>
<comment type="function">
    <text evidence="8">Catalyzes the reaction which results in unsaturation at C-7 in the B ring of sterols.</text>
</comment>
<proteinExistence type="inferred from homology"/>
<dbReference type="GO" id="GO:0006696">
    <property type="term" value="P:ergosterol biosynthetic process"/>
    <property type="evidence" value="ECO:0007669"/>
    <property type="project" value="TreeGrafter"/>
</dbReference>
<reference evidence="10 11" key="1">
    <citation type="journal article" date="2018" name="Front. Microbiol.">
        <title>Prospects for Fungal Bioremediation of Acidic Radioactive Waste Sites: Characterization and Genome Sequence of Rhodotorula taiwanensis MD1149.</title>
        <authorList>
            <person name="Tkavc R."/>
            <person name="Matrosova V.Y."/>
            <person name="Grichenko O.E."/>
            <person name="Gostincar C."/>
            <person name="Volpe R.P."/>
            <person name="Klimenkova P."/>
            <person name="Gaidamakova E.K."/>
            <person name="Zhou C.E."/>
            <person name="Stewart B.J."/>
            <person name="Lyman M.G."/>
            <person name="Malfatti S.A."/>
            <person name="Rubinfeld B."/>
            <person name="Courtot M."/>
            <person name="Singh J."/>
            <person name="Dalgard C.L."/>
            <person name="Hamilton T."/>
            <person name="Frey K.G."/>
            <person name="Gunde-Cimerman N."/>
            <person name="Dugan L."/>
            <person name="Daly M.J."/>
        </authorList>
    </citation>
    <scope>NUCLEOTIDE SEQUENCE [LARGE SCALE GENOMIC DNA]</scope>
    <source>
        <strain evidence="10 11">MD1149</strain>
    </source>
</reference>
<comment type="pathway">
    <text evidence="7 8">Steroid metabolism; ergosterol biosynthesis.</text>
</comment>